<dbReference type="InterPro" id="IPR015919">
    <property type="entry name" value="Cadherin-like_sf"/>
</dbReference>
<reference evidence="13" key="1">
    <citation type="submission" date="2012-12" db="EMBL/GenBank/DDBJ databases">
        <authorList>
            <person name="Hellsten U."/>
            <person name="Grimwood J."/>
            <person name="Chapman J.A."/>
            <person name="Shapiro H."/>
            <person name="Aerts A."/>
            <person name="Otillar R.P."/>
            <person name="Terry A.Y."/>
            <person name="Boore J.L."/>
            <person name="Simakov O."/>
            <person name="Marletaz F."/>
            <person name="Cho S.-J."/>
            <person name="Edsinger-Gonzales E."/>
            <person name="Havlak P."/>
            <person name="Kuo D.-H."/>
            <person name="Larsson T."/>
            <person name="Lv J."/>
            <person name="Arendt D."/>
            <person name="Savage R."/>
            <person name="Osoegawa K."/>
            <person name="de Jong P."/>
            <person name="Lindberg D.R."/>
            <person name="Seaver E.C."/>
            <person name="Weisblat D.A."/>
            <person name="Putnam N.H."/>
            <person name="Grigoriev I.V."/>
            <person name="Rokhsar D.S."/>
        </authorList>
    </citation>
    <scope>NUCLEOTIDE SEQUENCE</scope>
</reference>
<dbReference type="PRINTS" id="PR00205">
    <property type="entry name" value="CADHERIN"/>
</dbReference>
<evidence type="ECO:0000259" key="10">
    <source>
        <dbReference type="PROSITE" id="PS50268"/>
    </source>
</evidence>
<keyword evidence="4 9" id="KW-0106">Calcium</keyword>
<evidence type="ECO:0000313" key="12">
    <source>
        <dbReference type="EnsemblMetazoa" id="HelroP63116"/>
    </source>
</evidence>
<accession>T1FXB2</accession>
<evidence type="ECO:0000313" key="11">
    <source>
        <dbReference type="EMBL" id="ESO12939.1"/>
    </source>
</evidence>
<keyword evidence="13" id="KW-1185">Reference proteome</keyword>
<dbReference type="InterPro" id="IPR020894">
    <property type="entry name" value="Cadherin_CS"/>
</dbReference>
<dbReference type="InParanoid" id="T1FXB2"/>
<dbReference type="PANTHER" id="PTHR24028:SF146">
    <property type="entry name" value="CADHERIN 96CB, ISOFORM D-RELATED"/>
    <property type="match status" value="1"/>
</dbReference>
<dbReference type="SUPFAM" id="SSF49313">
    <property type="entry name" value="Cadherin-like"/>
    <property type="match status" value="1"/>
</dbReference>
<gene>
    <name evidence="12" type="primary">20213460</name>
    <name evidence="11" type="ORF">HELRODRAFT_63116</name>
</gene>
<evidence type="ECO:0000256" key="1">
    <source>
        <dbReference type="ARBA" id="ARBA00004167"/>
    </source>
</evidence>
<dbReference type="InterPro" id="IPR002126">
    <property type="entry name" value="Cadherin-like_dom"/>
</dbReference>
<dbReference type="GO" id="GO:0005886">
    <property type="term" value="C:plasma membrane"/>
    <property type="evidence" value="ECO:0007669"/>
    <property type="project" value="InterPro"/>
</dbReference>
<dbReference type="CTD" id="20213460"/>
<dbReference type="Proteomes" id="UP000015101">
    <property type="component" value="Unassembled WGS sequence"/>
</dbReference>
<dbReference type="AlphaFoldDB" id="T1FXB2"/>
<dbReference type="Pfam" id="PF00028">
    <property type="entry name" value="Cadherin"/>
    <property type="match status" value="1"/>
</dbReference>
<evidence type="ECO:0000256" key="2">
    <source>
        <dbReference type="ARBA" id="ARBA00022692"/>
    </source>
</evidence>
<evidence type="ECO:0000313" key="13">
    <source>
        <dbReference type="Proteomes" id="UP000015101"/>
    </source>
</evidence>
<dbReference type="CDD" id="cd11304">
    <property type="entry name" value="Cadherin_repeat"/>
    <property type="match status" value="2"/>
</dbReference>
<comment type="subcellular location">
    <subcellularLocation>
        <location evidence="1">Membrane</location>
        <topology evidence="1">Single-pass membrane protein</topology>
    </subcellularLocation>
</comment>
<name>T1FXB2_HELRO</name>
<feature type="domain" description="Cadherin" evidence="10">
    <location>
        <begin position="1"/>
        <end position="31"/>
    </location>
</feature>
<organism evidence="12 13">
    <name type="scientific">Helobdella robusta</name>
    <name type="common">Californian leech</name>
    <dbReference type="NCBI Taxonomy" id="6412"/>
    <lineage>
        <taxon>Eukaryota</taxon>
        <taxon>Metazoa</taxon>
        <taxon>Spiralia</taxon>
        <taxon>Lophotrochozoa</taxon>
        <taxon>Annelida</taxon>
        <taxon>Clitellata</taxon>
        <taxon>Hirudinea</taxon>
        <taxon>Rhynchobdellida</taxon>
        <taxon>Glossiphoniidae</taxon>
        <taxon>Helobdella</taxon>
    </lineage>
</organism>
<dbReference type="RefSeq" id="XP_009009659.1">
    <property type="nucleotide sequence ID" value="XM_009011411.1"/>
</dbReference>
<evidence type="ECO:0000256" key="3">
    <source>
        <dbReference type="ARBA" id="ARBA00022737"/>
    </source>
</evidence>
<dbReference type="eggNOG" id="KOG3594">
    <property type="taxonomic scope" value="Eukaryota"/>
</dbReference>
<dbReference type="KEGG" id="hro:HELRODRAFT_63116"/>
<dbReference type="PROSITE" id="PS50268">
    <property type="entry name" value="CADHERIN_2"/>
    <property type="match status" value="2"/>
</dbReference>
<dbReference type="HOGENOM" id="CLU_127435_0_0_1"/>
<keyword evidence="6" id="KW-1133">Transmembrane helix</keyword>
<evidence type="ECO:0000256" key="9">
    <source>
        <dbReference type="PROSITE-ProRule" id="PRU00043"/>
    </source>
</evidence>
<dbReference type="EMBL" id="AMQM01000267">
    <property type="status" value="NOT_ANNOTATED_CDS"/>
    <property type="molecule type" value="Genomic_DNA"/>
</dbReference>
<dbReference type="EnsemblMetazoa" id="HelroT63116">
    <property type="protein sequence ID" value="HelroP63116"/>
    <property type="gene ID" value="HelroG63116"/>
</dbReference>
<dbReference type="OMA" id="HIRMYAK"/>
<dbReference type="GO" id="GO:0007156">
    <property type="term" value="P:homophilic cell adhesion via plasma membrane adhesion molecules"/>
    <property type="evidence" value="ECO:0007669"/>
    <property type="project" value="InterPro"/>
</dbReference>
<dbReference type="FunFam" id="2.60.40.60:FF:000002">
    <property type="entry name" value="Protocadherin alpha 2"/>
    <property type="match status" value="1"/>
</dbReference>
<feature type="domain" description="Cadherin" evidence="10">
    <location>
        <begin position="32"/>
        <end position="140"/>
    </location>
</feature>
<dbReference type="OrthoDB" id="6252479at2759"/>
<dbReference type="GeneID" id="20213460"/>
<dbReference type="GO" id="GO:0005509">
    <property type="term" value="F:calcium ion binding"/>
    <property type="evidence" value="ECO:0007669"/>
    <property type="project" value="UniProtKB-UniRule"/>
</dbReference>
<dbReference type="Gene3D" id="2.60.40.60">
    <property type="entry name" value="Cadherins"/>
    <property type="match status" value="2"/>
</dbReference>
<dbReference type="PANTHER" id="PTHR24028">
    <property type="entry name" value="CADHERIN-87A"/>
    <property type="match status" value="1"/>
</dbReference>
<keyword evidence="2" id="KW-0812">Transmembrane</keyword>
<dbReference type="InterPro" id="IPR050174">
    <property type="entry name" value="Protocadherin/Cadherin-CA"/>
</dbReference>
<evidence type="ECO:0000256" key="5">
    <source>
        <dbReference type="ARBA" id="ARBA00022889"/>
    </source>
</evidence>
<keyword evidence="8" id="KW-0325">Glycoprotein</keyword>
<dbReference type="SMART" id="SM00112">
    <property type="entry name" value="CA"/>
    <property type="match status" value="1"/>
</dbReference>
<reference evidence="11 13" key="2">
    <citation type="journal article" date="2013" name="Nature">
        <title>Insights into bilaterian evolution from three spiralian genomes.</title>
        <authorList>
            <person name="Simakov O."/>
            <person name="Marletaz F."/>
            <person name="Cho S.J."/>
            <person name="Edsinger-Gonzales E."/>
            <person name="Havlak P."/>
            <person name="Hellsten U."/>
            <person name="Kuo D.H."/>
            <person name="Larsson T."/>
            <person name="Lv J."/>
            <person name="Arendt D."/>
            <person name="Savage R."/>
            <person name="Osoegawa K."/>
            <person name="de Jong P."/>
            <person name="Grimwood J."/>
            <person name="Chapman J.A."/>
            <person name="Shapiro H."/>
            <person name="Aerts A."/>
            <person name="Otillar R.P."/>
            <person name="Terry A.Y."/>
            <person name="Boore J.L."/>
            <person name="Grigoriev I.V."/>
            <person name="Lindberg D.R."/>
            <person name="Seaver E.C."/>
            <person name="Weisblat D.A."/>
            <person name="Putnam N.H."/>
            <person name="Rokhsar D.S."/>
        </authorList>
    </citation>
    <scope>NUCLEOTIDE SEQUENCE</scope>
</reference>
<proteinExistence type="predicted"/>
<keyword evidence="5" id="KW-0130">Cell adhesion</keyword>
<sequence length="182" mass="20103">MLATDGGHQALTGTLDISIEVTDANDNSPVFDKSTINTTVSENAPTGWIVTQLRATDNDIGVNAHVTYKLSDQSASEYGDIFKIDSQSGELYLGKELDREKQDFYRIHVVAADSAEVDKKSAHASISVHVLDVNDNSPHIRMYAKRDTPLEISSMSGPDTFVQHFVVNDNDLGNNARFWCWL</sequence>
<reference evidence="12" key="3">
    <citation type="submission" date="2015-06" db="UniProtKB">
        <authorList>
            <consortium name="EnsemblMetazoa"/>
        </authorList>
    </citation>
    <scope>IDENTIFICATION</scope>
</reference>
<dbReference type="EMBL" id="KB095811">
    <property type="protein sequence ID" value="ESO12939.1"/>
    <property type="molecule type" value="Genomic_DNA"/>
</dbReference>
<keyword evidence="3" id="KW-0677">Repeat</keyword>
<evidence type="ECO:0000256" key="4">
    <source>
        <dbReference type="ARBA" id="ARBA00022837"/>
    </source>
</evidence>
<evidence type="ECO:0000256" key="6">
    <source>
        <dbReference type="ARBA" id="ARBA00022989"/>
    </source>
</evidence>
<keyword evidence="7" id="KW-0472">Membrane</keyword>
<dbReference type="PROSITE" id="PS00232">
    <property type="entry name" value="CADHERIN_1"/>
    <property type="match status" value="2"/>
</dbReference>
<evidence type="ECO:0000256" key="7">
    <source>
        <dbReference type="ARBA" id="ARBA00023136"/>
    </source>
</evidence>
<protein>
    <recommendedName>
        <fullName evidence="10">Cadherin domain-containing protein</fullName>
    </recommendedName>
</protein>
<evidence type="ECO:0000256" key="8">
    <source>
        <dbReference type="ARBA" id="ARBA00023180"/>
    </source>
</evidence>